<evidence type="ECO:0000313" key="4">
    <source>
        <dbReference type="Proteomes" id="UP000190961"/>
    </source>
</evidence>
<keyword evidence="1" id="KW-0812">Transmembrane</keyword>
<dbReference type="InterPro" id="IPR007890">
    <property type="entry name" value="CHASE2"/>
</dbReference>
<organism evidence="3 4">
    <name type="scientific">Ohtaekwangia koreensis</name>
    <dbReference type="NCBI Taxonomy" id="688867"/>
    <lineage>
        <taxon>Bacteria</taxon>
        <taxon>Pseudomonadati</taxon>
        <taxon>Bacteroidota</taxon>
        <taxon>Cytophagia</taxon>
        <taxon>Cytophagales</taxon>
        <taxon>Fulvivirgaceae</taxon>
        <taxon>Ohtaekwangia</taxon>
    </lineage>
</organism>
<sequence>MWKFLINSLLATFFVFGVMWGISKITKLELFNAFDPIAQALSDFELTDYAFSNLRPDPLVDERIVLVNIGGLSRGQIAQQISIIAQHKPRVIGVDSFFDCEGGLRDTVNCPQLLDTLGNLMLSNAIQQAGNVVLVSKLLQSHSLAQTQDLDVYDSIEISDPAFQDFAAHGYASLPTGARYQEDVKICRSFFPKVEVNGKNEYAFAVRMAMKYDSSKAVKLLMRDKYEEIVNYRGNIDIQDVRIQSLRKKDLGTTKYPVMFYALDVHQPFTGEFLPEMIKDKIVIFGFLGNYFGDPSWSDKFFTPLNNKVAGRANPDMFGLVVHANILATILNEDYINELPDWATYLTAFILCFLNVALFYVLNQRYPLWFDSVSLLIQVLQIGLLMGFTIWLFAESNFKLDLTLTLATIAAVGPSFEFYFNVLRPGMARLWLNIEKRLPKTSREY</sequence>
<dbReference type="SMART" id="SM01080">
    <property type="entry name" value="CHASE2"/>
    <property type="match status" value="1"/>
</dbReference>
<name>A0A1T5IMK8_9BACT</name>
<reference evidence="3 4" key="1">
    <citation type="submission" date="2017-02" db="EMBL/GenBank/DDBJ databases">
        <authorList>
            <person name="Peterson S.W."/>
        </authorList>
    </citation>
    <scope>NUCLEOTIDE SEQUENCE [LARGE SCALE GENOMIC DNA]</scope>
    <source>
        <strain evidence="3 4">DSM 25262</strain>
    </source>
</reference>
<proteinExistence type="predicted"/>
<feature type="transmembrane region" description="Helical" evidence="1">
    <location>
        <begin position="373"/>
        <end position="394"/>
    </location>
</feature>
<evidence type="ECO:0000313" key="3">
    <source>
        <dbReference type="EMBL" id="SKC40193.1"/>
    </source>
</evidence>
<evidence type="ECO:0000256" key="1">
    <source>
        <dbReference type="SAM" id="Phobius"/>
    </source>
</evidence>
<dbReference type="Pfam" id="PF05226">
    <property type="entry name" value="CHASE2"/>
    <property type="match status" value="1"/>
</dbReference>
<dbReference type="STRING" id="688867.SAMN05660236_0164"/>
<gene>
    <name evidence="3" type="ORF">SAMN05660236_0164</name>
</gene>
<dbReference type="AlphaFoldDB" id="A0A1T5IMK8"/>
<feature type="transmembrane region" description="Helical" evidence="1">
    <location>
        <begin position="400"/>
        <end position="420"/>
    </location>
</feature>
<evidence type="ECO:0000259" key="2">
    <source>
        <dbReference type="SMART" id="SM01080"/>
    </source>
</evidence>
<keyword evidence="1" id="KW-1133">Transmembrane helix</keyword>
<protein>
    <submittedName>
        <fullName evidence="3">Sensor domain CHASE2-containing protein</fullName>
    </submittedName>
</protein>
<keyword evidence="4" id="KW-1185">Reference proteome</keyword>
<feature type="transmembrane region" description="Helical" evidence="1">
    <location>
        <begin position="342"/>
        <end position="361"/>
    </location>
</feature>
<keyword evidence="1" id="KW-0472">Membrane</keyword>
<accession>A0A1T5IMK8</accession>
<dbReference type="Proteomes" id="UP000190961">
    <property type="component" value="Unassembled WGS sequence"/>
</dbReference>
<feature type="domain" description="CHASE2" evidence="2">
    <location>
        <begin position="41"/>
        <end position="359"/>
    </location>
</feature>
<dbReference type="EMBL" id="FUZU01000001">
    <property type="protein sequence ID" value="SKC40193.1"/>
    <property type="molecule type" value="Genomic_DNA"/>
</dbReference>